<dbReference type="EC" id="1.1.1.133" evidence="2"/>
<comment type="pathway">
    <text evidence="2">Carbohydrate biosynthesis; dTDP-L-rhamnose biosynthesis.</text>
</comment>
<organism evidence="4 5">
    <name type="scientific">Candidatus Nomurabacteria bacterium CG22_combo_CG10-13_8_21_14_all_32_8</name>
    <dbReference type="NCBI Taxonomy" id="1974732"/>
    <lineage>
        <taxon>Bacteria</taxon>
        <taxon>Candidatus Nomuraibacteriota</taxon>
    </lineage>
</organism>
<accession>A0A2H0CG50</accession>
<dbReference type="InterPro" id="IPR005913">
    <property type="entry name" value="dTDP_dehydrorham_reduct"/>
</dbReference>
<sequence>MNKILILGHKGMLGDAVFRYFRKNKNFAVITIEERWPGQDFKGKITTLDADLIINCIGKIPQKKPTRYAYKIVNYDLPIFLETLGVPVIHPSTDCEFSGLLEVGKKYSKTDIRDADDEYGKSKALISKMIEDEFLNTKIIRTSIIGHEKVSSNSLLEWFLLQDEEVSGYNNHYWNGITTLEWAKIAEKIILNWDFYTVLNQFSCKECLSKYQVLCLIKKVYKKNIIITPFLTPQTINKCLESDEPLPDLRSQLSDLYEFYKC</sequence>
<feature type="domain" description="RmlD-like substrate binding" evidence="3">
    <location>
        <begin position="3"/>
        <end position="145"/>
    </location>
</feature>
<reference evidence="4 5" key="1">
    <citation type="submission" date="2017-09" db="EMBL/GenBank/DDBJ databases">
        <title>Depth-based differentiation of microbial function through sediment-hosted aquifers and enrichment of novel symbionts in the deep terrestrial subsurface.</title>
        <authorList>
            <person name="Probst A.J."/>
            <person name="Ladd B."/>
            <person name="Jarett J.K."/>
            <person name="Geller-Mcgrath D.E."/>
            <person name="Sieber C.M."/>
            <person name="Emerson J.B."/>
            <person name="Anantharaman K."/>
            <person name="Thomas B.C."/>
            <person name="Malmstrom R."/>
            <person name="Stieglmeier M."/>
            <person name="Klingl A."/>
            <person name="Woyke T."/>
            <person name="Ryan C.M."/>
            <person name="Banfield J.F."/>
        </authorList>
    </citation>
    <scope>NUCLEOTIDE SEQUENCE [LARGE SCALE GENOMIC DNA]</scope>
    <source>
        <strain evidence="4">CG22_combo_CG10-13_8_21_14_all_32_8</strain>
    </source>
</reference>
<evidence type="ECO:0000256" key="2">
    <source>
        <dbReference type="RuleBase" id="RU364082"/>
    </source>
</evidence>
<dbReference type="SUPFAM" id="SSF51735">
    <property type="entry name" value="NAD(P)-binding Rossmann-fold domains"/>
    <property type="match status" value="1"/>
</dbReference>
<evidence type="ECO:0000313" key="5">
    <source>
        <dbReference type="Proteomes" id="UP000229176"/>
    </source>
</evidence>
<dbReference type="GO" id="GO:0008831">
    <property type="term" value="F:dTDP-4-dehydrorhamnose reductase activity"/>
    <property type="evidence" value="ECO:0007669"/>
    <property type="project" value="UniProtKB-EC"/>
</dbReference>
<evidence type="ECO:0000259" key="3">
    <source>
        <dbReference type="Pfam" id="PF04321"/>
    </source>
</evidence>
<proteinExistence type="inferred from homology"/>
<dbReference type="AlphaFoldDB" id="A0A2H0CG50"/>
<dbReference type="InterPro" id="IPR029903">
    <property type="entry name" value="RmlD-like-bd"/>
</dbReference>
<dbReference type="InterPro" id="IPR036291">
    <property type="entry name" value="NAD(P)-bd_dom_sf"/>
</dbReference>
<evidence type="ECO:0000313" key="4">
    <source>
        <dbReference type="EMBL" id="PIP68739.1"/>
    </source>
</evidence>
<dbReference type="Gene3D" id="3.40.50.720">
    <property type="entry name" value="NAD(P)-binding Rossmann-like Domain"/>
    <property type="match status" value="1"/>
</dbReference>
<comment type="similarity">
    <text evidence="1 2">Belongs to the dTDP-4-dehydrorhamnose reductase family.</text>
</comment>
<comment type="function">
    <text evidence="2">Catalyzes the reduction of dTDP-6-deoxy-L-lyxo-4-hexulose to yield dTDP-L-rhamnose.</text>
</comment>
<keyword evidence="2" id="KW-0521">NADP</keyword>
<dbReference type="EMBL" id="PCTI01000054">
    <property type="protein sequence ID" value="PIP68739.1"/>
    <property type="molecule type" value="Genomic_DNA"/>
</dbReference>
<evidence type="ECO:0000256" key="1">
    <source>
        <dbReference type="ARBA" id="ARBA00010944"/>
    </source>
</evidence>
<dbReference type="GO" id="GO:0019305">
    <property type="term" value="P:dTDP-rhamnose biosynthetic process"/>
    <property type="evidence" value="ECO:0007669"/>
    <property type="project" value="TreeGrafter"/>
</dbReference>
<dbReference type="Pfam" id="PF04321">
    <property type="entry name" value="RmlD_sub_bind"/>
    <property type="match status" value="1"/>
</dbReference>
<protein>
    <recommendedName>
        <fullName evidence="2">dTDP-4-dehydrorhamnose reductase</fullName>
        <ecNumber evidence="2">1.1.1.133</ecNumber>
    </recommendedName>
</protein>
<dbReference type="PANTHER" id="PTHR10491">
    <property type="entry name" value="DTDP-4-DEHYDRORHAMNOSE REDUCTASE"/>
    <property type="match status" value="1"/>
</dbReference>
<dbReference type="PANTHER" id="PTHR10491:SF4">
    <property type="entry name" value="METHIONINE ADENOSYLTRANSFERASE 2 SUBUNIT BETA"/>
    <property type="match status" value="1"/>
</dbReference>
<dbReference type="Proteomes" id="UP000229176">
    <property type="component" value="Unassembled WGS sequence"/>
</dbReference>
<gene>
    <name evidence="4" type="ORF">COW91_03200</name>
</gene>
<dbReference type="GO" id="GO:0005829">
    <property type="term" value="C:cytosol"/>
    <property type="evidence" value="ECO:0007669"/>
    <property type="project" value="TreeGrafter"/>
</dbReference>
<keyword evidence="2" id="KW-0560">Oxidoreductase</keyword>
<comment type="caution">
    <text evidence="4">The sequence shown here is derived from an EMBL/GenBank/DDBJ whole genome shotgun (WGS) entry which is preliminary data.</text>
</comment>
<name>A0A2H0CG50_9BACT</name>